<gene>
    <name evidence="1" type="ORF">BSTOLATCC_MIC33214</name>
</gene>
<accession>A0AAU9JG20</accession>
<dbReference type="Proteomes" id="UP001162131">
    <property type="component" value="Unassembled WGS sequence"/>
</dbReference>
<keyword evidence="2" id="KW-1185">Reference proteome</keyword>
<evidence type="ECO:0000313" key="2">
    <source>
        <dbReference type="Proteomes" id="UP001162131"/>
    </source>
</evidence>
<dbReference type="EMBL" id="CAJZBQ010000033">
    <property type="protein sequence ID" value="CAG9323314.1"/>
    <property type="molecule type" value="Genomic_DNA"/>
</dbReference>
<dbReference type="Pfam" id="PF03013">
    <property type="entry name" value="Pyr_excise"/>
    <property type="match status" value="1"/>
</dbReference>
<evidence type="ECO:0000313" key="1">
    <source>
        <dbReference type="EMBL" id="CAG9323314.1"/>
    </source>
</evidence>
<proteinExistence type="predicted"/>
<dbReference type="AlphaFoldDB" id="A0AAU9JG20"/>
<organism evidence="1 2">
    <name type="scientific">Blepharisma stoltei</name>
    <dbReference type="NCBI Taxonomy" id="1481888"/>
    <lineage>
        <taxon>Eukaryota</taxon>
        <taxon>Sar</taxon>
        <taxon>Alveolata</taxon>
        <taxon>Ciliophora</taxon>
        <taxon>Postciliodesmatophora</taxon>
        <taxon>Heterotrichea</taxon>
        <taxon>Heterotrichida</taxon>
        <taxon>Blepharismidae</taxon>
        <taxon>Blepharisma</taxon>
    </lineage>
</organism>
<name>A0AAU9JG20_9CILI</name>
<sequence length="217" mass="26163">MVITFVPYPDIKKSLSSLDDRRLGKQRVEAYQIIQALTEKNKKKKGWTKHPATLMWKGYENCLKFYLNECIKEWISREKVNNLPLFDVDEEDIEYPWWWGWEIVHQSHMCALMRKNPWDYEGFKSEIKDFMINYGYVWPSKCSEEDKEQEFDEELAKRICAEINPLQLRPFCKQEGCRNFQKHEMKGKKMVFKNYCGVHLNRRSKGKKKKKTEEDSN</sequence>
<comment type="caution">
    <text evidence="1">The sequence shown here is derived from an EMBL/GenBank/DDBJ whole genome shotgun (WGS) entry which is preliminary data.</text>
</comment>
<dbReference type="InterPro" id="IPR004260">
    <property type="entry name" value="Pyr-dimer_DNA_glycosylase"/>
</dbReference>
<protein>
    <submittedName>
        <fullName evidence="1">Uncharacterized protein</fullName>
    </submittedName>
</protein>
<reference evidence="1" key="1">
    <citation type="submission" date="2021-09" db="EMBL/GenBank/DDBJ databases">
        <authorList>
            <consortium name="AG Swart"/>
            <person name="Singh M."/>
            <person name="Singh A."/>
            <person name="Seah K."/>
            <person name="Emmerich C."/>
        </authorList>
    </citation>
    <scope>NUCLEOTIDE SEQUENCE</scope>
    <source>
        <strain evidence="1">ATCC30299</strain>
    </source>
</reference>